<dbReference type="InterPro" id="IPR029062">
    <property type="entry name" value="Class_I_gatase-like"/>
</dbReference>
<keyword evidence="1" id="KW-1133">Transmembrane helix</keyword>
<keyword evidence="1" id="KW-0472">Membrane</keyword>
<evidence type="ECO:0008006" key="4">
    <source>
        <dbReference type="Google" id="ProtNLM"/>
    </source>
</evidence>
<keyword evidence="3" id="KW-1185">Reference proteome</keyword>
<gene>
    <name evidence="2" type="ORF">V3330_09745</name>
</gene>
<dbReference type="SUPFAM" id="SSF52317">
    <property type="entry name" value="Class I glutamine amidotransferase-like"/>
    <property type="match status" value="1"/>
</dbReference>
<evidence type="ECO:0000256" key="1">
    <source>
        <dbReference type="SAM" id="Phobius"/>
    </source>
</evidence>
<dbReference type="EMBL" id="JAZHOG010000005">
    <property type="protein sequence ID" value="MEJ8567907.1"/>
    <property type="molecule type" value="Genomic_DNA"/>
</dbReference>
<comment type="caution">
    <text evidence="2">The sequence shown here is derived from an EMBL/GenBank/DDBJ whole genome shotgun (WGS) entry which is preliminary data.</text>
</comment>
<dbReference type="Gene3D" id="3.40.50.880">
    <property type="match status" value="1"/>
</dbReference>
<reference evidence="2 3" key="1">
    <citation type="submission" date="2024-02" db="EMBL/GenBank/DDBJ databases">
        <title>A novel Wenzhouxiangellaceae bacterium, isolated from coastal sediments.</title>
        <authorList>
            <person name="Du Z.-J."/>
            <person name="Ye Y.-Q."/>
            <person name="Zhang X.-Y."/>
        </authorList>
    </citation>
    <scope>NUCLEOTIDE SEQUENCE [LARGE SCALE GENOMIC DNA]</scope>
    <source>
        <strain evidence="2 3">CH-27</strain>
    </source>
</reference>
<dbReference type="AlphaFoldDB" id="A0AAW9RCV2"/>
<proteinExistence type="predicted"/>
<protein>
    <recommendedName>
        <fullName evidence="4">DUF4350 domain-containing protein</fullName>
    </recommendedName>
</protein>
<evidence type="ECO:0000313" key="3">
    <source>
        <dbReference type="Proteomes" id="UP001359886"/>
    </source>
</evidence>
<keyword evidence="1" id="KW-0812">Transmembrane</keyword>
<sequence length="346" mass="37596">MNTTIDDFVVSGDKVTLVRKLDKRMPANKPTTKIMSRFAYFLLVPALLYTSVALADWPMSNDPAFDPSVRAPAYAHGEGPIILLDGAHHNFFVQWEFIEPFADLAAADGYQPIIDDEPFTPEYLARFDIVMIVTALPFDFTTKTEVTTETTFTQAEITALHDWVEAGGSLLVFSEHAPFDQAINPLLQRFGMASSVGYVADTEHHDEAYGSPGWIVYSRENGLLDTQHPIINGRNEGEAIERVVSFGGSSLTGEGYANLFRLSPAAENRQHPTGVGPVGMGDSQALAGRVGAGRVAAFGDSNGFTAMNFEKEDGSALAAGMNTAGYDWKQLVLNVLHWLSGELPSS</sequence>
<dbReference type="Proteomes" id="UP001359886">
    <property type="component" value="Unassembled WGS sequence"/>
</dbReference>
<accession>A0AAW9RCV2</accession>
<name>A0AAW9RCV2_9GAMM</name>
<organism evidence="2 3">
    <name type="scientific">Elongatibacter sediminis</name>
    <dbReference type="NCBI Taxonomy" id="3119006"/>
    <lineage>
        <taxon>Bacteria</taxon>
        <taxon>Pseudomonadati</taxon>
        <taxon>Pseudomonadota</taxon>
        <taxon>Gammaproteobacteria</taxon>
        <taxon>Chromatiales</taxon>
        <taxon>Wenzhouxiangellaceae</taxon>
        <taxon>Elongatibacter</taxon>
    </lineage>
</organism>
<feature type="transmembrane region" description="Helical" evidence="1">
    <location>
        <begin position="38"/>
        <end position="59"/>
    </location>
</feature>
<evidence type="ECO:0000313" key="2">
    <source>
        <dbReference type="EMBL" id="MEJ8567907.1"/>
    </source>
</evidence>
<dbReference type="RefSeq" id="WP_354695227.1">
    <property type="nucleotide sequence ID" value="NZ_JAZHOG010000005.1"/>
</dbReference>